<feature type="compositionally biased region" description="Polar residues" evidence="11">
    <location>
        <begin position="300"/>
        <end position="323"/>
    </location>
</feature>
<feature type="region of interest" description="Disordered" evidence="11">
    <location>
        <begin position="1895"/>
        <end position="1973"/>
    </location>
</feature>
<dbReference type="SMART" id="SM00951">
    <property type="entry name" value="QLQ"/>
    <property type="match status" value="1"/>
</dbReference>
<dbReference type="CDD" id="cd18793">
    <property type="entry name" value="SF2_C_SNF"/>
    <property type="match status" value="1"/>
</dbReference>
<evidence type="ECO:0000256" key="11">
    <source>
        <dbReference type="SAM" id="MobiDB-lite"/>
    </source>
</evidence>
<feature type="region of interest" description="Disordered" evidence="11">
    <location>
        <begin position="595"/>
        <end position="623"/>
    </location>
</feature>
<feature type="region of interest" description="Disordered" evidence="11">
    <location>
        <begin position="1817"/>
        <end position="1879"/>
    </location>
</feature>
<evidence type="ECO:0000313" key="15">
    <source>
        <dbReference type="EMBL" id="RDX66539.1"/>
    </source>
</evidence>
<dbReference type="STRING" id="157652.A0A371EKT8"/>
<organism evidence="15 16">
    <name type="scientific">Mucuna pruriens</name>
    <name type="common">Velvet bean</name>
    <name type="synonym">Dolichos pruriens</name>
    <dbReference type="NCBI Taxonomy" id="157652"/>
    <lineage>
        <taxon>Eukaryota</taxon>
        <taxon>Viridiplantae</taxon>
        <taxon>Streptophyta</taxon>
        <taxon>Embryophyta</taxon>
        <taxon>Tracheophyta</taxon>
        <taxon>Spermatophyta</taxon>
        <taxon>Magnoliopsida</taxon>
        <taxon>eudicotyledons</taxon>
        <taxon>Gunneridae</taxon>
        <taxon>Pentapetalae</taxon>
        <taxon>rosids</taxon>
        <taxon>fabids</taxon>
        <taxon>Fabales</taxon>
        <taxon>Fabaceae</taxon>
        <taxon>Papilionoideae</taxon>
        <taxon>50 kb inversion clade</taxon>
        <taxon>NPAAA clade</taxon>
        <taxon>indigoferoid/millettioid clade</taxon>
        <taxon>Phaseoleae</taxon>
        <taxon>Mucuna</taxon>
    </lineage>
</organism>
<evidence type="ECO:0000259" key="12">
    <source>
        <dbReference type="PROSITE" id="PS51192"/>
    </source>
</evidence>
<feature type="compositionally biased region" description="Low complexity" evidence="11">
    <location>
        <begin position="17"/>
        <end position="60"/>
    </location>
</feature>
<comment type="subcellular location">
    <subcellularLocation>
        <location evidence="1">Nucleus</location>
    </subcellularLocation>
</comment>
<name>A0A371EKT8_MUCPR</name>
<feature type="non-terminal residue" evidence="15">
    <location>
        <position position="1"/>
    </location>
</feature>
<feature type="compositionally biased region" description="Polar residues" evidence="11">
    <location>
        <begin position="546"/>
        <end position="566"/>
    </location>
</feature>
<evidence type="ECO:0000256" key="8">
    <source>
        <dbReference type="ARBA" id="ARBA00023117"/>
    </source>
</evidence>
<dbReference type="InterPro" id="IPR014978">
    <property type="entry name" value="Gln-Leu-Gln_QLQ"/>
</dbReference>
<dbReference type="FunFam" id="3.40.50.300:FF:000762">
    <property type="entry name" value="ATP-dependent helicase BRM"/>
    <property type="match status" value="1"/>
</dbReference>
<dbReference type="GO" id="GO:0016787">
    <property type="term" value="F:hydrolase activity"/>
    <property type="evidence" value="ECO:0007669"/>
    <property type="project" value="UniProtKB-KW"/>
</dbReference>
<evidence type="ECO:0000256" key="5">
    <source>
        <dbReference type="ARBA" id="ARBA00022840"/>
    </source>
</evidence>
<dbReference type="EMBL" id="QJKJ01013395">
    <property type="protein sequence ID" value="RDX66539.1"/>
    <property type="molecule type" value="Genomic_DNA"/>
</dbReference>
<evidence type="ECO:0000259" key="13">
    <source>
        <dbReference type="PROSITE" id="PS51194"/>
    </source>
</evidence>
<keyword evidence="7" id="KW-0805">Transcription regulation</keyword>
<feature type="compositionally biased region" description="Basic residues" evidence="11">
    <location>
        <begin position="1917"/>
        <end position="1926"/>
    </location>
</feature>
<dbReference type="InterPro" id="IPR049730">
    <property type="entry name" value="SNF2/RAD54-like_C"/>
</dbReference>
<feature type="compositionally biased region" description="Basic residues" evidence="11">
    <location>
        <begin position="1676"/>
        <end position="1686"/>
    </location>
</feature>
<feature type="domain" description="Helicase ATP-binding" evidence="12">
    <location>
        <begin position="1034"/>
        <end position="1226"/>
    </location>
</feature>
<keyword evidence="9" id="KW-0238">DNA-binding</keyword>
<dbReference type="GO" id="GO:0003677">
    <property type="term" value="F:DNA binding"/>
    <property type="evidence" value="ECO:0007669"/>
    <property type="project" value="UniProtKB-KW"/>
</dbReference>
<dbReference type="Gene3D" id="1.20.5.170">
    <property type="match status" value="1"/>
</dbReference>
<keyword evidence="2" id="KW-0547">Nucleotide-binding</keyword>
<dbReference type="PROSITE" id="PS51194">
    <property type="entry name" value="HELICASE_CTER"/>
    <property type="match status" value="1"/>
</dbReference>
<feature type="compositionally biased region" description="Basic and acidic residues" evidence="11">
    <location>
        <begin position="1703"/>
        <end position="1714"/>
    </location>
</feature>
<dbReference type="Gene3D" id="1.20.920.10">
    <property type="entry name" value="Bromodomain-like"/>
    <property type="match status" value="1"/>
</dbReference>
<dbReference type="InterPro" id="IPR001487">
    <property type="entry name" value="Bromodomain"/>
</dbReference>
<feature type="region of interest" description="Disordered" evidence="11">
    <location>
        <begin position="2101"/>
        <end position="2268"/>
    </location>
</feature>
<feature type="compositionally biased region" description="Low complexity" evidence="11">
    <location>
        <begin position="2211"/>
        <end position="2220"/>
    </location>
</feature>
<feature type="compositionally biased region" description="Polar residues" evidence="11">
    <location>
        <begin position="1927"/>
        <end position="1948"/>
    </location>
</feature>
<feature type="compositionally biased region" description="Basic residues" evidence="11">
    <location>
        <begin position="1851"/>
        <end position="1862"/>
    </location>
</feature>
<evidence type="ECO:0000256" key="6">
    <source>
        <dbReference type="ARBA" id="ARBA00022853"/>
    </source>
</evidence>
<dbReference type="Gene3D" id="3.40.50.10810">
    <property type="entry name" value="Tandem AAA-ATPase domain"/>
    <property type="match status" value="1"/>
</dbReference>
<dbReference type="CDD" id="cd04369">
    <property type="entry name" value="Bromodomain"/>
    <property type="match status" value="1"/>
</dbReference>
<dbReference type="GO" id="GO:0005524">
    <property type="term" value="F:ATP binding"/>
    <property type="evidence" value="ECO:0007669"/>
    <property type="project" value="UniProtKB-KW"/>
</dbReference>
<dbReference type="GO" id="GO:0006325">
    <property type="term" value="P:chromatin organization"/>
    <property type="evidence" value="ECO:0007669"/>
    <property type="project" value="UniProtKB-KW"/>
</dbReference>
<feature type="region of interest" description="Disordered" evidence="11">
    <location>
        <begin position="1762"/>
        <end position="1798"/>
    </location>
</feature>
<evidence type="ECO:0000259" key="14">
    <source>
        <dbReference type="PROSITE" id="PS51666"/>
    </source>
</evidence>
<dbReference type="InterPro" id="IPR014001">
    <property type="entry name" value="Helicase_ATP-bd"/>
</dbReference>
<dbReference type="FunFam" id="3.40.50.10810:FF:000005">
    <property type="entry name" value="Photoperiod-independent early flowering 1"/>
    <property type="match status" value="1"/>
</dbReference>
<dbReference type="PROSITE" id="PS51192">
    <property type="entry name" value="HELICASE_ATP_BIND_1"/>
    <property type="match status" value="1"/>
</dbReference>
<dbReference type="Pfam" id="PF00176">
    <property type="entry name" value="SNF2-rel_dom"/>
    <property type="match status" value="1"/>
</dbReference>
<feature type="region of interest" description="Disordered" evidence="11">
    <location>
        <begin position="181"/>
        <end position="245"/>
    </location>
</feature>
<dbReference type="InterPro" id="IPR036427">
    <property type="entry name" value="Bromodomain-like_sf"/>
</dbReference>
<feature type="compositionally biased region" description="Polar residues" evidence="11">
    <location>
        <begin position="1776"/>
        <end position="1792"/>
    </location>
</feature>
<dbReference type="GO" id="GO:0048731">
    <property type="term" value="P:system development"/>
    <property type="evidence" value="ECO:0007669"/>
    <property type="project" value="UniProtKB-ARBA"/>
</dbReference>
<feature type="region of interest" description="Disordered" evidence="11">
    <location>
        <begin position="545"/>
        <end position="566"/>
    </location>
</feature>
<feature type="region of interest" description="Disordered" evidence="11">
    <location>
        <begin position="1658"/>
        <end position="1723"/>
    </location>
</feature>
<dbReference type="InterPro" id="IPR038718">
    <property type="entry name" value="SNF2-like_sf"/>
</dbReference>
<gene>
    <name evidence="15" type="primary">BRM</name>
    <name evidence="15" type="ORF">CR513_54680</name>
</gene>
<keyword evidence="10" id="KW-0539">Nucleus</keyword>
<feature type="compositionally biased region" description="Gly residues" evidence="11">
    <location>
        <begin position="1"/>
        <end position="16"/>
    </location>
</feature>
<feature type="domain" description="Helicase C-terminal" evidence="13">
    <location>
        <begin position="1380"/>
        <end position="1557"/>
    </location>
</feature>
<keyword evidence="5" id="KW-0067">ATP-binding</keyword>
<keyword evidence="7" id="KW-0804">Transcription</keyword>
<dbReference type="OrthoDB" id="6017at2759"/>
<feature type="compositionally biased region" description="Low complexity" evidence="11">
    <location>
        <begin position="325"/>
        <end position="347"/>
    </location>
</feature>
<dbReference type="InterPro" id="IPR000330">
    <property type="entry name" value="SNF2_N"/>
</dbReference>
<feature type="compositionally biased region" description="Polar residues" evidence="11">
    <location>
        <begin position="435"/>
        <end position="444"/>
    </location>
</feature>
<feature type="compositionally biased region" description="Basic and acidic residues" evidence="11">
    <location>
        <begin position="1950"/>
        <end position="1959"/>
    </location>
</feature>
<comment type="caution">
    <text evidence="15">The sequence shown here is derived from an EMBL/GenBank/DDBJ whole genome shotgun (WGS) entry which is preliminary data.</text>
</comment>
<evidence type="ECO:0000256" key="9">
    <source>
        <dbReference type="ARBA" id="ARBA00023125"/>
    </source>
</evidence>
<accession>A0A371EKT8</accession>
<feature type="compositionally biased region" description="Polar residues" evidence="11">
    <location>
        <begin position="2227"/>
        <end position="2240"/>
    </location>
</feature>
<feature type="region of interest" description="Disordered" evidence="11">
    <location>
        <begin position="401"/>
        <end position="470"/>
    </location>
</feature>
<dbReference type="FunFam" id="1.20.920.10:FF:000038">
    <property type="entry name" value="Brahma1"/>
    <property type="match status" value="1"/>
</dbReference>
<evidence type="ECO:0000256" key="4">
    <source>
        <dbReference type="ARBA" id="ARBA00022806"/>
    </source>
</evidence>
<dbReference type="FunFam" id="1.20.5.170:FF:000100">
    <property type="entry name" value="ATP-dependent helicase BRM"/>
    <property type="match status" value="1"/>
</dbReference>
<feature type="compositionally biased region" description="Polar residues" evidence="11">
    <location>
        <begin position="613"/>
        <end position="623"/>
    </location>
</feature>
<dbReference type="Pfam" id="PF00271">
    <property type="entry name" value="Helicase_C"/>
    <property type="match status" value="1"/>
</dbReference>
<feature type="compositionally biased region" description="Polar residues" evidence="11">
    <location>
        <begin position="1963"/>
        <end position="1972"/>
    </location>
</feature>
<dbReference type="SMART" id="SM00297">
    <property type="entry name" value="BROMO"/>
    <property type="match status" value="1"/>
</dbReference>
<feature type="region of interest" description="Disordered" evidence="11">
    <location>
        <begin position="1"/>
        <end position="60"/>
    </location>
</feature>
<dbReference type="InterPro" id="IPR001650">
    <property type="entry name" value="Helicase_C-like"/>
</dbReference>
<evidence type="ECO:0000256" key="10">
    <source>
        <dbReference type="ARBA" id="ARBA00023242"/>
    </source>
</evidence>
<feature type="region of interest" description="Disordered" evidence="11">
    <location>
        <begin position="89"/>
        <end position="109"/>
    </location>
</feature>
<dbReference type="SMART" id="SM00490">
    <property type="entry name" value="HELICc"/>
    <property type="match status" value="1"/>
</dbReference>
<feature type="compositionally biased region" description="Polar residues" evidence="11">
    <location>
        <begin position="403"/>
        <end position="413"/>
    </location>
</feature>
<keyword evidence="4 15" id="KW-0347">Helicase</keyword>
<keyword evidence="8" id="KW-0103">Bromodomain</keyword>
<feature type="compositionally biased region" description="Polar residues" evidence="11">
    <location>
        <begin position="2101"/>
        <end position="2122"/>
    </location>
</feature>
<dbReference type="PANTHER" id="PTHR10799">
    <property type="entry name" value="SNF2/RAD54 HELICASE FAMILY"/>
    <property type="match status" value="1"/>
</dbReference>
<evidence type="ECO:0000256" key="1">
    <source>
        <dbReference type="ARBA" id="ARBA00004123"/>
    </source>
</evidence>
<dbReference type="GO" id="GO:0006355">
    <property type="term" value="P:regulation of DNA-templated transcription"/>
    <property type="evidence" value="ECO:0007669"/>
    <property type="project" value="InterPro"/>
</dbReference>
<dbReference type="GO" id="GO:0004386">
    <property type="term" value="F:helicase activity"/>
    <property type="evidence" value="ECO:0007669"/>
    <property type="project" value="UniProtKB-KW"/>
</dbReference>
<keyword evidence="3" id="KW-0378">Hydrolase</keyword>
<keyword evidence="16" id="KW-1185">Reference proteome</keyword>
<feature type="compositionally biased region" description="Polar residues" evidence="11">
    <location>
        <begin position="2136"/>
        <end position="2153"/>
    </location>
</feature>
<feature type="compositionally biased region" description="Basic and acidic residues" evidence="11">
    <location>
        <begin position="1895"/>
        <end position="1911"/>
    </location>
</feature>
<dbReference type="Gene3D" id="3.40.50.300">
    <property type="entry name" value="P-loop containing nucleotide triphosphate hydrolases"/>
    <property type="match status" value="1"/>
</dbReference>
<dbReference type="SUPFAM" id="SSF52540">
    <property type="entry name" value="P-loop containing nucleoside triphosphate hydrolases"/>
    <property type="match status" value="2"/>
</dbReference>
<keyword evidence="6" id="KW-0156">Chromatin regulator</keyword>
<feature type="compositionally biased region" description="Basic and acidic residues" evidence="11">
    <location>
        <begin position="1863"/>
        <end position="1873"/>
    </location>
</feature>
<dbReference type="SUPFAM" id="SSF47370">
    <property type="entry name" value="Bromodomain"/>
    <property type="match status" value="1"/>
</dbReference>
<sequence length="2268" mass="253525">MQSGGGGGGRNPGVGPAGRAATSSAAASPTSSSSASQLGLDSLQQQQQQQIGSRQSFQQQLLRKPEGNEAFLAYQAGLQGVFGSNNFSSPSAMQLPQQSRKMHLGSNQDTQIRGQGIEQQMINPVHQAYFQYALQAAQQKSALGIQSQQQTKMGMLSPASLMDQEMRLGNLKMQDIMSMQAVNQAQGSSSRNSSELVARGDKQMEQGQQIAPDQKSEGKPSTQGPTIGHLIPGNMMRPMQAPETQQGIQNVANTQIAVSAQLQAMQTWAREHNIDLSHPANAHLMAQLIPLMQSRMVSQSKVNESNIGAQSSPVPVSKQQVTSPAVASESSAHANSSSDMSGQSGSSKARQTVPPSHLGSTTNAGIAGTSSDMATQQFSVHGRESQAPLRQPVVVGNGIASMHPQQSSANTNLGADHPLNAKTSSSGPEPPQMQYIRQLNQSAPQAGGPTNEGGSGNHAKSQGPPAQKPQQRISFTGFTKQQLHVLKAQILAFRRLKKGEGTLPQELLRAIVPPPLEMQAQQPNHAAGGQNQDKSAGNIVAEQASRIESSGKESQSIPTINGQSSLKQETFARDEKSVIPQVHIQAVVPHVSKESAPTLSAGKEEQKSIGCSVKSNQDSDCGNNTASVRNELALDRGKAVAAQAPVSDTMQIKKPAQTSTVSQPKDVGSTRKYHGPLFDFPFFTRKHDSFGSSIMLNNNNNLSLAYDVKDLLFEEGMEVLGKKRTENLKKIEGLLAVNLERKRIRPDLVLRLQIEEKKLRLVDLQARLRDEIDQQQQEIMAMPDRPYRKFVRLCERQRMELARQVQASQRAVREKQLKSIFQWRKKLLEAHWAIRDARTARNRGVAKYHERMLREFSKRKDDDRNKRLEALKNNDVDRYREMLLEQQTSIPGEAAERYAVLSSFLTQTEEYLHKLGSKITAAKNQQEVEEAAKAAAAAARLQACFIKSFPPFSPSDVLRKGLSEEEVRAAAACAGEEVMIRNRFLEMNAPRDSSSVNKYYNLAHAVNESVIRQPSMLRAGTLRDYQLVGLQWMLSLYNNKLNGILADEMGLGKTVQVMALIAYLMEFKGNYGPHLIIVPNAVLVNWKSELYNWLPSVSCIFYVGSKDHRSKLFSQVSVPQLSLQMLRVFCYSLLISFLLQLQEVSAMKFNVLVTTYEFIMYDRSKLSKIDWKYIVIDEAQRMKDRDSVLARDLDRYRCQRRLLLTGTPLQNDLKELWSLLNLLLPEVFDNRKAFHDWFSKPFQKEGPTQNAEDDWLETEKKVIIIHRLHQILEPFMLRRRVEDVEGSLPPKVSIVLKCKMSAVQSAIYDWVKSTGTLRLDPEDEKRKLNKNPAYQVKQYKTLNNRCMELRKTCNHPLLNYPFFSDLSKDFIVRSCGKLWILDRILIKLQRTGHRVLLFSTMTKLLDILEEYLQWRRLVYRRIDGTTSLEDRESAIVDFNSPGSDCFIFLLSIRAAGRGLNLQSADTVVIYDPDPNPKNEEQAVARAHRIGQTREVKVIYMEAVVDKISSHQKEDELRSGGTVDLEDELAGKDRYMGSIESLIRNNIQQYKIDMADEVINAGRFDQRTTHEERRLTLETLLHDEERYQETVHDVPSLQEVNRMIARSKEEIELFDQIDDELGWIEEMTRYGHVPKWLRASTREVNAAIAALSKRPSKNTLLGGSIGMESSEFGSERKRGRPKGKKHPNYKELDDEMLEYSEASSDERNGYAHEEGEMGEFDDDGYSVADGVQIIDKDQLEDGLLCDAGYEFPPSLESARNNQMVEEAGSSGSSSDSQRLTQIVSPSVSSQKFGSLSALDARPSSISKRMTDELEEGEIAVSGDSHMDHQQSGSWIHDRDEGEDEQVLQQPKITRKRSLRVRPRHAIEKPEEKSGSEMASHLAVQADHKYQVQLRTDPESKGLGDSNTSRHEPNTSSLKNKRTLHSRRVANTSKLHGSPKSSRLNMSVPSQDGEHSRESWEGKPINSSGSSGSKMTGIIQRRCKNVISKLQRRIDKEGHQIVPLLTDLWKRIENSGNSLLDLRKIDQRIDKFEYNGATELVFDVQLMLKSAMHFYGFSHEVRTEARKVHDLFFDILKIAFPDTDFRDARSALSFSGQVAANTVTSPRQAATNTVTSPRQAAASQSKRHRMINEMETESYPSQRSLQRGSASSGENNRIKVHLPQRESRTGSGGGSSTREQLQQDDSFHPGELVVCKKKRNEREKSLVKPKTGPVSPSSMRSPVPKDARLTQQAQGWVGQQPNGSGGGSVGWANPVKRLRTDSGKRRPSHT</sequence>
<feature type="domain" description="QLQ" evidence="14">
    <location>
        <begin position="477"/>
        <end position="513"/>
    </location>
</feature>
<feature type="region of interest" description="Disordered" evidence="11">
    <location>
        <begin position="300"/>
        <end position="368"/>
    </location>
</feature>
<dbReference type="InterPro" id="IPR027417">
    <property type="entry name" value="P-loop_NTPase"/>
</dbReference>
<reference evidence="15" key="1">
    <citation type="submission" date="2018-05" db="EMBL/GenBank/DDBJ databases">
        <title>Draft genome of Mucuna pruriens seed.</title>
        <authorList>
            <person name="Nnadi N.E."/>
            <person name="Vos R."/>
            <person name="Hasami M.H."/>
            <person name="Devisetty U.K."/>
            <person name="Aguiy J.C."/>
        </authorList>
    </citation>
    <scope>NUCLEOTIDE SEQUENCE [LARGE SCALE GENOMIC DNA]</scope>
    <source>
        <strain evidence="15">JCA_2017</strain>
    </source>
</reference>
<evidence type="ECO:0000256" key="2">
    <source>
        <dbReference type="ARBA" id="ARBA00022741"/>
    </source>
</evidence>
<evidence type="ECO:0000256" key="3">
    <source>
        <dbReference type="ARBA" id="ARBA00022801"/>
    </source>
</evidence>
<dbReference type="Proteomes" id="UP000257109">
    <property type="component" value="Unassembled WGS sequence"/>
</dbReference>
<evidence type="ECO:0000313" key="16">
    <source>
        <dbReference type="Proteomes" id="UP000257109"/>
    </source>
</evidence>
<evidence type="ECO:0000256" key="7">
    <source>
        <dbReference type="ARBA" id="ARBA00023015"/>
    </source>
</evidence>
<feature type="compositionally biased region" description="Polar residues" evidence="11">
    <location>
        <begin position="181"/>
        <end position="195"/>
    </location>
</feature>
<proteinExistence type="predicted"/>
<dbReference type="PROSITE" id="PS51666">
    <property type="entry name" value="QLQ"/>
    <property type="match status" value="1"/>
</dbReference>
<dbReference type="GO" id="GO:0005634">
    <property type="term" value="C:nucleus"/>
    <property type="evidence" value="ECO:0007669"/>
    <property type="project" value="UniProtKB-SubCell"/>
</dbReference>
<dbReference type="SMART" id="SM00487">
    <property type="entry name" value="DEXDc"/>
    <property type="match status" value="1"/>
</dbReference>
<dbReference type="Pfam" id="PF08880">
    <property type="entry name" value="QLQ"/>
    <property type="match status" value="1"/>
</dbReference>
<protein>
    <submittedName>
        <fullName evidence="15">ATP-dependent helicase BRM</fullName>
    </submittedName>
</protein>
<feature type="compositionally biased region" description="Polar residues" evidence="11">
    <location>
        <begin position="348"/>
        <end position="368"/>
    </location>
</feature>